<dbReference type="Gene3D" id="3.40.50.300">
    <property type="entry name" value="P-loop containing nucleotide triphosphate hydrolases"/>
    <property type="match status" value="2"/>
</dbReference>
<dbReference type="GO" id="GO:0004386">
    <property type="term" value="F:helicase activity"/>
    <property type="evidence" value="ECO:0007669"/>
    <property type="project" value="UniProtKB-KW"/>
</dbReference>
<keyword evidence="4" id="KW-0067">ATP-binding</keyword>
<dbReference type="Pfam" id="PF00271">
    <property type="entry name" value="Helicase_C"/>
    <property type="match status" value="1"/>
</dbReference>
<sequence>MLDHQNIVAVLGPTNTGKTHLAIERLLAHKTGMIGLPLRLLAREVYDTVCGRIGSTRVALVTGEEKIIPVDPKYWICTVEAMPGDIAVEFLAVDEVQLCADHERGHVFTDRLLHRRGTSQTMFLGAATVRNVIADLVPSVRFENRSRLSKLTYAGQKKVSRLPARSAIVAFSAEMVYSLAELLRRQRGGAAVVMGSLSPRTRNAQVALYQSGEVDYLVATDAIGMGLNMDIDHIAFAATHKFDGLRRRPLTIAEMGQISGRAGRYKNDGTFGVTARASELDIETIEHLEGHRFEPVKIVQWRNGNLNFATPDHLIASLKAHPNRQGLARSRPAADIQALEILSRDDEIAPLVSAADEVELLWQVCQLPDYRNISAHDHAGIIARIFLFLSKPDGYIDEDWFARQLSFCDKIKGDIDTLSNRISHIRTWTFVANRSNWLKDPVYWQEKARKIEDKLSDALHEALTLRFIDRQTSQLMKRMRQREDFMSTVEQDGSVVVEGETIGKLLGLRFFSNTDDTENSSALKAAAAKTVGEEIEARAASVVAMPDQELTLNDDGKIVWQGAEIGVLSAGDTVLKPKITLLADDYLQTTDRAAVLFRLQKFIDRHIATVLEPLQNLNDDEAITGLARGVAFRVIESLGVIGRGEIADDIKSLDQPARGMLRKHGVRFGAYHIFIPVLLKPAATQLRLLLWALWEEKNTKLDRAKLPEVPGQGLTSSPVEAGAPAAFFQIAGFKVCGGRIVRIDMLERLGDMIRERVFWRQVSDQQKRPEGSIEGGGFSVIADMMSLVGCSGEEFSEILKALGYQAERRPQPPAEEKSPADEKPPAEEKPESPEVDSGSKEQAKPDVETKSDANADPEPGETDKTPDEPQFLEVWWPKNTGPFRQRKPAGKKPPKAAGKPDKKPFKPKHASVRKPRKEIKPEDSPFGALAALKGNLKK</sequence>
<dbReference type="AlphaFoldDB" id="A0A3B0SH01"/>
<dbReference type="InterPro" id="IPR001650">
    <property type="entry name" value="Helicase_C-like"/>
</dbReference>
<evidence type="ECO:0000313" key="7">
    <source>
        <dbReference type="EMBL" id="VAV95553.1"/>
    </source>
</evidence>
<evidence type="ECO:0000256" key="3">
    <source>
        <dbReference type="ARBA" id="ARBA00022806"/>
    </source>
</evidence>
<dbReference type="PANTHER" id="PTHR12131:SF1">
    <property type="entry name" value="ATP-DEPENDENT RNA HELICASE SUPV3L1, MITOCHONDRIAL-RELATED"/>
    <property type="match status" value="1"/>
</dbReference>
<feature type="region of interest" description="Disordered" evidence="5">
    <location>
        <begin position="807"/>
        <end position="938"/>
    </location>
</feature>
<evidence type="ECO:0000256" key="1">
    <source>
        <dbReference type="ARBA" id="ARBA00022741"/>
    </source>
</evidence>
<keyword evidence="1" id="KW-0547">Nucleotide-binding</keyword>
<dbReference type="Pfam" id="PF22527">
    <property type="entry name" value="DEXQc_Suv3"/>
    <property type="match status" value="1"/>
</dbReference>
<keyword evidence="2" id="KW-0378">Hydrolase</keyword>
<dbReference type="InterPro" id="IPR027417">
    <property type="entry name" value="P-loop_NTPase"/>
</dbReference>
<reference evidence="7" key="1">
    <citation type="submission" date="2018-06" db="EMBL/GenBank/DDBJ databases">
        <authorList>
            <person name="Zhirakovskaya E."/>
        </authorList>
    </citation>
    <scope>NUCLEOTIDE SEQUENCE</scope>
</reference>
<evidence type="ECO:0000256" key="5">
    <source>
        <dbReference type="SAM" id="MobiDB-lite"/>
    </source>
</evidence>
<organism evidence="7">
    <name type="scientific">hydrothermal vent metagenome</name>
    <dbReference type="NCBI Taxonomy" id="652676"/>
    <lineage>
        <taxon>unclassified sequences</taxon>
        <taxon>metagenomes</taxon>
        <taxon>ecological metagenomes</taxon>
    </lineage>
</organism>
<dbReference type="PROSITE" id="PS51194">
    <property type="entry name" value="HELICASE_CTER"/>
    <property type="match status" value="1"/>
</dbReference>
<feature type="compositionally biased region" description="Basic and acidic residues" evidence="5">
    <location>
        <begin position="807"/>
        <end position="853"/>
    </location>
</feature>
<evidence type="ECO:0000256" key="2">
    <source>
        <dbReference type="ARBA" id="ARBA00022801"/>
    </source>
</evidence>
<feature type="compositionally biased region" description="Basic residues" evidence="5">
    <location>
        <begin position="884"/>
        <end position="894"/>
    </location>
</feature>
<dbReference type="InterPro" id="IPR055206">
    <property type="entry name" value="DEXQc_SUV3"/>
</dbReference>
<evidence type="ECO:0000256" key="4">
    <source>
        <dbReference type="ARBA" id="ARBA00022840"/>
    </source>
</evidence>
<accession>A0A3B0SH01</accession>
<dbReference type="InterPro" id="IPR050699">
    <property type="entry name" value="RNA-DNA_Helicase"/>
</dbReference>
<feature type="compositionally biased region" description="Basic residues" evidence="5">
    <location>
        <begin position="905"/>
        <end position="917"/>
    </location>
</feature>
<proteinExistence type="predicted"/>
<gene>
    <name evidence="7" type="ORF">MNBD_ALPHA08-1466</name>
</gene>
<dbReference type="EMBL" id="UOEC01000128">
    <property type="protein sequence ID" value="VAV95553.1"/>
    <property type="molecule type" value="Genomic_DNA"/>
</dbReference>
<dbReference type="SMART" id="SM00490">
    <property type="entry name" value="HELICc"/>
    <property type="match status" value="1"/>
</dbReference>
<dbReference type="SUPFAM" id="SSF52540">
    <property type="entry name" value="P-loop containing nucleoside triphosphate hydrolases"/>
    <property type="match status" value="2"/>
</dbReference>
<protein>
    <submittedName>
        <fullName evidence="7">ATP-dependent DNA helicase</fullName>
    </submittedName>
</protein>
<feature type="domain" description="Helicase C-terminal" evidence="6">
    <location>
        <begin position="154"/>
        <end position="314"/>
    </location>
</feature>
<name>A0A3B0SH01_9ZZZZ</name>
<dbReference type="GO" id="GO:0005524">
    <property type="term" value="F:ATP binding"/>
    <property type="evidence" value="ECO:0007669"/>
    <property type="project" value="UniProtKB-KW"/>
</dbReference>
<evidence type="ECO:0000259" key="6">
    <source>
        <dbReference type="PROSITE" id="PS51194"/>
    </source>
</evidence>
<keyword evidence="3 7" id="KW-0347">Helicase</keyword>
<dbReference type="GO" id="GO:0016787">
    <property type="term" value="F:hydrolase activity"/>
    <property type="evidence" value="ECO:0007669"/>
    <property type="project" value="UniProtKB-KW"/>
</dbReference>
<dbReference type="PANTHER" id="PTHR12131">
    <property type="entry name" value="ATP-DEPENDENT RNA AND DNA HELICASE"/>
    <property type="match status" value="1"/>
</dbReference>